<sequence length="230" mass="23244">MRTTSQSVARVLSHATLIATFAAALSLQGCATIDTATQKVGGVFGSKSDTTRSATGGAILGCGAGAVLGKIIGNGSDMLKGCAAGAAVGAISAVQIHKHEVEQARVLAAQAEAVKGVKATVVTKPVEAKDDQGKITQVDALDRLTIDLPAAGVKSHAADVASVLDKAATLADQASDPTTIEVHGTTAQREWIASRIRSHLRPGSTVRVIEVAGKSPRLVISPIPKTGGEG</sequence>
<accession>A0AB74UUL7</accession>
<gene>
    <name evidence="2" type="ORF">ACFYG5_02000</name>
</gene>
<protein>
    <recommendedName>
        <fullName evidence="3">Glycine zipper 2TM domain-containing protein</fullName>
    </recommendedName>
</protein>
<dbReference type="EMBL" id="CP170721">
    <property type="protein sequence ID" value="XIA18939.1"/>
    <property type="molecule type" value="Genomic_DNA"/>
</dbReference>
<proteinExistence type="predicted"/>
<feature type="signal peptide" evidence="1">
    <location>
        <begin position="1"/>
        <end position="31"/>
    </location>
</feature>
<dbReference type="RefSeq" id="WP_395119873.1">
    <property type="nucleotide sequence ID" value="NZ_CP170721.1"/>
</dbReference>
<evidence type="ECO:0000256" key="1">
    <source>
        <dbReference type="SAM" id="SignalP"/>
    </source>
</evidence>
<feature type="chain" id="PRO_5044498449" description="Glycine zipper 2TM domain-containing protein" evidence="1">
    <location>
        <begin position="32"/>
        <end position="230"/>
    </location>
</feature>
<name>A0AB74UUL7_9GAMM</name>
<reference evidence="2" key="1">
    <citation type="submission" date="2024-10" db="EMBL/GenBank/DDBJ databases">
        <authorList>
            <person name="Lesea H.P."/>
            <person name="Kuehl J.V."/>
            <person name="Chandonia J.-M."/>
        </authorList>
    </citation>
    <scope>NUCLEOTIDE SEQUENCE</scope>
    <source>
        <strain evidence="2">FW102-FHT14D07</strain>
    </source>
</reference>
<keyword evidence="1" id="KW-0732">Signal</keyword>
<evidence type="ECO:0008006" key="3">
    <source>
        <dbReference type="Google" id="ProtNLM"/>
    </source>
</evidence>
<organism evidence="2">
    <name type="scientific">Rhodanobacter sp. FW102-FHT14D07</name>
    <dbReference type="NCBI Taxonomy" id="3351462"/>
    <lineage>
        <taxon>Bacteria</taxon>
        <taxon>Pseudomonadati</taxon>
        <taxon>Pseudomonadota</taxon>
        <taxon>Gammaproteobacteria</taxon>
        <taxon>Lysobacterales</taxon>
        <taxon>Rhodanobacteraceae</taxon>
        <taxon>Rhodanobacter</taxon>
    </lineage>
</organism>
<dbReference type="AlphaFoldDB" id="A0AB74UUL7"/>
<evidence type="ECO:0000313" key="2">
    <source>
        <dbReference type="EMBL" id="XIA18939.1"/>
    </source>
</evidence>
<dbReference type="PROSITE" id="PS51257">
    <property type="entry name" value="PROKAR_LIPOPROTEIN"/>
    <property type="match status" value="1"/>
</dbReference>